<gene>
    <name evidence="2" type="ORF">V6N11_079721</name>
</gene>
<dbReference type="EMBL" id="JBBPBN010000020">
    <property type="protein sequence ID" value="KAK9017239.1"/>
    <property type="molecule type" value="Genomic_DNA"/>
</dbReference>
<protein>
    <submittedName>
        <fullName evidence="2">Uncharacterized protein</fullName>
    </submittedName>
</protein>
<name>A0ABR2RWY1_9ROSI</name>
<comment type="caution">
    <text evidence="2">The sequence shown here is derived from an EMBL/GenBank/DDBJ whole genome shotgun (WGS) entry which is preliminary data.</text>
</comment>
<evidence type="ECO:0000256" key="1">
    <source>
        <dbReference type="SAM" id="MobiDB-lite"/>
    </source>
</evidence>
<dbReference type="Proteomes" id="UP001396334">
    <property type="component" value="Unassembled WGS sequence"/>
</dbReference>
<reference evidence="2 3" key="1">
    <citation type="journal article" date="2024" name="G3 (Bethesda)">
        <title>Genome assembly of Hibiscus sabdariffa L. provides insights into metabolisms of medicinal natural products.</title>
        <authorList>
            <person name="Kim T."/>
        </authorList>
    </citation>
    <scope>NUCLEOTIDE SEQUENCE [LARGE SCALE GENOMIC DNA]</scope>
    <source>
        <strain evidence="2">TK-2024</strain>
        <tissue evidence="2">Old leaves</tissue>
    </source>
</reference>
<accession>A0ABR2RWY1</accession>
<proteinExistence type="predicted"/>
<evidence type="ECO:0000313" key="3">
    <source>
        <dbReference type="Proteomes" id="UP001396334"/>
    </source>
</evidence>
<feature type="compositionally biased region" description="Basic and acidic residues" evidence="1">
    <location>
        <begin position="59"/>
        <end position="83"/>
    </location>
</feature>
<feature type="region of interest" description="Disordered" evidence="1">
    <location>
        <begin position="59"/>
        <end position="111"/>
    </location>
</feature>
<evidence type="ECO:0000313" key="2">
    <source>
        <dbReference type="EMBL" id="KAK9017239.1"/>
    </source>
</evidence>
<keyword evidence="3" id="KW-1185">Reference proteome</keyword>
<sequence>MLQIVVHAKHHRRRSLLQIRVAATKLDLFSNSDFSQRGPRIPKSGLKFREFKVVMEDGEGRLSPGDKKILPQNKGEELNDKNDFQMVNTSTMGNGVFGASEGNTGEGVGGR</sequence>
<organism evidence="2 3">
    <name type="scientific">Hibiscus sabdariffa</name>
    <name type="common">roselle</name>
    <dbReference type="NCBI Taxonomy" id="183260"/>
    <lineage>
        <taxon>Eukaryota</taxon>
        <taxon>Viridiplantae</taxon>
        <taxon>Streptophyta</taxon>
        <taxon>Embryophyta</taxon>
        <taxon>Tracheophyta</taxon>
        <taxon>Spermatophyta</taxon>
        <taxon>Magnoliopsida</taxon>
        <taxon>eudicotyledons</taxon>
        <taxon>Gunneridae</taxon>
        <taxon>Pentapetalae</taxon>
        <taxon>rosids</taxon>
        <taxon>malvids</taxon>
        <taxon>Malvales</taxon>
        <taxon>Malvaceae</taxon>
        <taxon>Malvoideae</taxon>
        <taxon>Hibiscus</taxon>
    </lineage>
</organism>